<accession>A0A835MEI8</accession>
<dbReference type="EMBL" id="JADGMS010000017">
    <property type="protein sequence ID" value="KAF9663260.1"/>
    <property type="molecule type" value="Genomic_DNA"/>
</dbReference>
<sequence>MKSKSDLVTEAWFYDLVIDNAIFLFETSFTKVVIVNCQAMRILCPFYWSGRLEIIRFEILHLDGFMILETLFEEPSNRFTLPPFFYLKEIVIHKCHRMKVLIPPWLFSTLGFEVIVVEDCENMGVIMGTVDRAHQMT</sequence>
<comment type="caution">
    <text evidence="1">The sequence shown here is derived from an EMBL/GenBank/DDBJ whole genome shotgun (WGS) entry which is preliminary data.</text>
</comment>
<organism evidence="1 2">
    <name type="scientific">Salix dunnii</name>
    <dbReference type="NCBI Taxonomy" id="1413687"/>
    <lineage>
        <taxon>Eukaryota</taxon>
        <taxon>Viridiplantae</taxon>
        <taxon>Streptophyta</taxon>
        <taxon>Embryophyta</taxon>
        <taxon>Tracheophyta</taxon>
        <taxon>Spermatophyta</taxon>
        <taxon>Magnoliopsida</taxon>
        <taxon>eudicotyledons</taxon>
        <taxon>Gunneridae</taxon>
        <taxon>Pentapetalae</taxon>
        <taxon>rosids</taxon>
        <taxon>fabids</taxon>
        <taxon>Malpighiales</taxon>
        <taxon>Salicaceae</taxon>
        <taxon>Saliceae</taxon>
        <taxon>Salix</taxon>
    </lineage>
</organism>
<dbReference type="Proteomes" id="UP000657918">
    <property type="component" value="Unassembled WGS sequence"/>
</dbReference>
<proteinExistence type="predicted"/>
<reference evidence="1 2" key="1">
    <citation type="submission" date="2020-10" db="EMBL/GenBank/DDBJ databases">
        <title>Plant Genome Project.</title>
        <authorList>
            <person name="Zhang R.-G."/>
        </authorList>
    </citation>
    <scope>NUCLEOTIDE SEQUENCE [LARGE SCALE GENOMIC DNA]</scope>
    <source>
        <strain evidence="1">FAFU-HL-1</strain>
        <tissue evidence="1">Leaf</tissue>
    </source>
</reference>
<evidence type="ECO:0000313" key="2">
    <source>
        <dbReference type="Proteomes" id="UP000657918"/>
    </source>
</evidence>
<keyword evidence="2" id="KW-1185">Reference proteome</keyword>
<gene>
    <name evidence="1" type="ORF">SADUNF_Sadunf17G0019800</name>
</gene>
<evidence type="ECO:0000313" key="1">
    <source>
        <dbReference type="EMBL" id="KAF9663260.1"/>
    </source>
</evidence>
<protein>
    <submittedName>
        <fullName evidence="1">Uncharacterized protein</fullName>
    </submittedName>
</protein>
<name>A0A835MEI8_9ROSI</name>
<dbReference type="AlphaFoldDB" id="A0A835MEI8"/>